<feature type="non-terminal residue" evidence="1">
    <location>
        <position position="110"/>
    </location>
</feature>
<accession>A0A6H5HXF3</accession>
<dbReference type="EMBL" id="CADCXV010000356">
    <property type="protein sequence ID" value="CAB0029807.1"/>
    <property type="molecule type" value="Genomic_DNA"/>
</dbReference>
<protein>
    <submittedName>
        <fullName evidence="1">Uncharacterized protein</fullName>
    </submittedName>
</protein>
<sequence>MPCRCLLVDVGEVRSESTEIGSTPLLARRLVSSMDGGSAPVFVRRVCCSMTCGSAPLLSSPTYLARWFVGRRRVSMVNLTFVDTCTARAHDVSSALSYGTLSCTDAHGTT</sequence>
<evidence type="ECO:0000313" key="2">
    <source>
        <dbReference type="Proteomes" id="UP000479190"/>
    </source>
</evidence>
<gene>
    <name evidence="1" type="ORF">TBRA_LOCUS1831</name>
</gene>
<proteinExistence type="predicted"/>
<evidence type="ECO:0000313" key="1">
    <source>
        <dbReference type="EMBL" id="CAB0029807.1"/>
    </source>
</evidence>
<reference evidence="1 2" key="1">
    <citation type="submission" date="2020-02" db="EMBL/GenBank/DDBJ databases">
        <authorList>
            <person name="Ferguson B K."/>
        </authorList>
    </citation>
    <scope>NUCLEOTIDE SEQUENCE [LARGE SCALE GENOMIC DNA]</scope>
</reference>
<dbReference type="AlphaFoldDB" id="A0A6H5HXF3"/>
<dbReference type="Proteomes" id="UP000479190">
    <property type="component" value="Unassembled WGS sequence"/>
</dbReference>
<name>A0A6H5HXF3_9HYME</name>
<organism evidence="1 2">
    <name type="scientific">Trichogramma brassicae</name>
    <dbReference type="NCBI Taxonomy" id="86971"/>
    <lineage>
        <taxon>Eukaryota</taxon>
        <taxon>Metazoa</taxon>
        <taxon>Ecdysozoa</taxon>
        <taxon>Arthropoda</taxon>
        <taxon>Hexapoda</taxon>
        <taxon>Insecta</taxon>
        <taxon>Pterygota</taxon>
        <taxon>Neoptera</taxon>
        <taxon>Endopterygota</taxon>
        <taxon>Hymenoptera</taxon>
        <taxon>Apocrita</taxon>
        <taxon>Proctotrupomorpha</taxon>
        <taxon>Chalcidoidea</taxon>
        <taxon>Trichogrammatidae</taxon>
        <taxon>Trichogramma</taxon>
    </lineage>
</organism>
<keyword evidence="2" id="KW-1185">Reference proteome</keyword>